<protein>
    <recommendedName>
        <fullName evidence="3">Alanine-rich protein</fullName>
    </recommendedName>
</protein>
<name>A0ABS3R250_9ACTN</name>
<keyword evidence="2" id="KW-1185">Reference proteome</keyword>
<sequence>MDSSLYVLVEDLRGVDAAGILAHGVSSITVGAAYHRARDVTPHGRSRVTFRHDGVHFPLDGHFDGLRLVPPVREGADEQPLRALREETRALGVPLHGWGVFLHNTTLGLAFPDVTQENCFGDRAAPADLCPSHPDVRAYAVALGRAIARQGMDSVVAESLHFGTFGHGYHHERSFVELGPAAEFALGLCFCEHCRRRVPEADHARDVAARLVAPVLDGGPPAEEIPDVLAEFARARTPVVTSLAAEVADAVAAEGSPLTFVDLTGAMKGYADGLPTGAPAAADAWQVGVDPASLAGAVPSYAVLCYAREAGRIAEDVAAYRAALGPDTALRAVLRPGRPETASAEHLAAKVDAARASGADTVDFYQYGLVPLPVLDRIAVHRLNERRPGWR</sequence>
<comment type="caution">
    <text evidence="1">The sequence shown here is derived from an EMBL/GenBank/DDBJ whole genome shotgun (WGS) entry which is preliminary data.</text>
</comment>
<accession>A0ABS3R250</accession>
<proteinExistence type="predicted"/>
<evidence type="ECO:0000313" key="2">
    <source>
        <dbReference type="Proteomes" id="UP000666915"/>
    </source>
</evidence>
<dbReference type="EMBL" id="JAGEOK010000014">
    <property type="protein sequence ID" value="MBO2440324.1"/>
    <property type="molecule type" value="Genomic_DNA"/>
</dbReference>
<reference evidence="1 2" key="1">
    <citation type="submission" date="2021-03" db="EMBL/GenBank/DDBJ databases">
        <authorList>
            <person name="Kanchanasin P."/>
            <person name="Saeng-In P."/>
            <person name="Phongsopitanun W."/>
            <person name="Yuki M."/>
            <person name="Kudo T."/>
            <person name="Ohkuma M."/>
            <person name="Tanasupawat S."/>
        </authorList>
    </citation>
    <scope>NUCLEOTIDE SEQUENCE [LARGE SCALE GENOMIC DNA]</scope>
    <source>
        <strain evidence="1 2">L46</strain>
    </source>
</reference>
<organism evidence="1 2">
    <name type="scientific">Actinomadura nitritigenes</name>
    <dbReference type="NCBI Taxonomy" id="134602"/>
    <lineage>
        <taxon>Bacteria</taxon>
        <taxon>Bacillati</taxon>
        <taxon>Actinomycetota</taxon>
        <taxon>Actinomycetes</taxon>
        <taxon>Streptosporangiales</taxon>
        <taxon>Thermomonosporaceae</taxon>
        <taxon>Actinomadura</taxon>
    </lineage>
</organism>
<dbReference type="Proteomes" id="UP000666915">
    <property type="component" value="Unassembled WGS sequence"/>
</dbReference>
<evidence type="ECO:0000313" key="1">
    <source>
        <dbReference type="EMBL" id="MBO2440324.1"/>
    </source>
</evidence>
<evidence type="ECO:0008006" key="3">
    <source>
        <dbReference type="Google" id="ProtNLM"/>
    </source>
</evidence>
<gene>
    <name evidence="1" type="ORF">J4557_22610</name>
</gene>
<dbReference type="RefSeq" id="WP_208268710.1">
    <property type="nucleotide sequence ID" value="NZ_BAAAGM010000074.1"/>
</dbReference>